<evidence type="ECO:0000313" key="3">
    <source>
        <dbReference type="EMBL" id="SEM12374.1"/>
    </source>
</evidence>
<dbReference type="OrthoDB" id="9788959at2"/>
<gene>
    <name evidence="3" type="ORF">SAMN04489760_104181</name>
</gene>
<dbReference type="EMBL" id="FOBS01000004">
    <property type="protein sequence ID" value="SEM12374.1"/>
    <property type="molecule type" value="Genomic_DNA"/>
</dbReference>
<dbReference type="Pfam" id="PF00582">
    <property type="entry name" value="Usp"/>
    <property type="match status" value="1"/>
</dbReference>
<dbReference type="Proteomes" id="UP000198744">
    <property type="component" value="Unassembled WGS sequence"/>
</dbReference>
<evidence type="ECO:0000313" key="4">
    <source>
        <dbReference type="Proteomes" id="UP000198744"/>
    </source>
</evidence>
<accession>A0A1H7VTJ3</accession>
<keyword evidence="4" id="KW-1185">Reference proteome</keyword>
<evidence type="ECO:0000256" key="1">
    <source>
        <dbReference type="ARBA" id="ARBA00008791"/>
    </source>
</evidence>
<feature type="domain" description="UspA" evidence="2">
    <location>
        <begin position="1"/>
        <end position="143"/>
    </location>
</feature>
<dbReference type="RefSeq" id="WP_093882533.1">
    <property type="nucleotide sequence ID" value="NZ_FOBS01000004.1"/>
</dbReference>
<dbReference type="AlphaFoldDB" id="A0A1H7VTJ3"/>
<proteinExistence type="inferred from homology"/>
<dbReference type="PANTHER" id="PTHR46268:SF26">
    <property type="entry name" value="UNIVERSAL STRESS PROTEIN MJ0577"/>
    <property type="match status" value="1"/>
</dbReference>
<comment type="similarity">
    <text evidence="1">Belongs to the universal stress protein A family.</text>
</comment>
<reference evidence="3 4" key="1">
    <citation type="submission" date="2016-10" db="EMBL/GenBank/DDBJ databases">
        <authorList>
            <person name="de Groot N.N."/>
        </authorList>
    </citation>
    <scope>NUCLEOTIDE SEQUENCE [LARGE SCALE GENOMIC DNA]</scope>
    <source>
        <strain evidence="3 4">DSM 8423</strain>
    </source>
</reference>
<evidence type="ECO:0000259" key="2">
    <source>
        <dbReference type="Pfam" id="PF00582"/>
    </source>
</evidence>
<protein>
    <submittedName>
        <fullName evidence="3">Nucleotide-binding universal stress protein, UspA family</fullName>
    </submittedName>
</protein>
<organism evidence="3 4">
    <name type="scientific">Syntrophus gentianae</name>
    <dbReference type="NCBI Taxonomy" id="43775"/>
    <lineage>
        <taxon>Bacteria</taxon>
        <taxon>Pseudomonadati</taxon>
        <taxon>Thermodesulfobacteriota</taxon>
        <taxon>Syntrophia</taxon>
        <taxon>Syntrophales</taxon>
        <taxon>Syntrophaceae</taxon>
        <taxon>Syntrophus</taxon>
    </lineage>
</organism>
<dbReference type="PRINTS" id="PR01438">
    <property type="entry name" value="UNVRSLSTRESS"/>
</dbReference>
<dbReference type="InterPro" id="IPR014729">
    <property type="entry name" value="Rossmann-like_a/b/a_fold"/>
</dbReference>
<dbReference type="InterPro" id="IPR006015">
    <property type="entry name" value="Universal_stress_UspA"/>
</dbReference>
<dbReference type="PANTHER" id="PTHR46268">
    <property type="entry name" value="STRESS RESPONSE PROTEIN NHAX"/>
    <property type="match status" value="1"/>
</dbReference>
<dbReference type="SUPFAM" id="SSF52402">
    <property type="entry name" value="Adenine nucleotide alpha hydrolases-like"/>
    <property type="match status" value="1"/>
</dbReference>
<dbReference type="CDD" id="cd00293">
    <property type="entry name" value="USP-like"/>
    <property type="match status" value="1"/>
</dbReference>
<dbReference type="Gene3D" id="3.40.50.620">
    <property type="entry name" value="HUPs"/>
    <property type="match status" value="1"/>
</dbReference>
<sequence length="144" mass="16145">MFDRILYPTDCSDVAIKAVSYIEQLKEAGAKKVTILHVLDKKYLYETAHEVFVDFAAIENSQRKIVTEECNEVVARLRGKGLDVKVRIEKGIPFQEILRVANEENASLIVIGSHGKSNVQEMLLGSVSEAVIRHAIQPVLVIKR</sequence>
<dbReference type="InterPro" id="IPR006016">
    <property type="entry name" value="UspA"/>
</dbReference>
<name>A0A1H7VTJ3_9BACT</name>